<gene>
    <name evidence="4" type="ORF">CFC21_062486</name>
</gene>
<name>A0A9R1GWJ3_WHEAT</name>
<reference evidence="4" key="1">
    <citation type="journal article" date="2017" name="Gigascience">
        <title>The first near-complete assembly of the hexaploid bread wheat genome, Triticum aestivum.</title>
        <authorList>
            <person name="Zimin A.V."/>
            <person name="Puiu D."/>
            <person name="Hall R."/>
            <person name="Kingan S."/>
            <person name="Clavijo B.J."/>
            <person name="Salzberg S.L."/>
        </authorList>
    </citation>
    <scope>NUCLEOTIDE SEQUENCE</scope>
    <source>
        <tissue evidence="4">Leaf</tissue>
    </source>
</reference>
<feature type="region of interest" description="SAW" evidence="3">
    <location>
        <begin position="220"/>
        <end position="291"/>
    </location>
</feature>
<protein>
    <submittedName>
        <fullName evidence="4">Uncharacterized protein</fullName>
    </submittedName>
</protein>
<accession>A0A9R1GWJ3</accession>
<dbReference type="InterPro" id="IPR005202">
    <property type="entry name" value="TF_GRAS"/>
</dbReference>
<feature type="non-terminal residue" evidence="4">
    <location>
        <position position="1"/>
    </location>
</feature>
<evidence type="ECO:0000256" key="3">
    <source>
        <dbReference type="PROSITE-ProRule" id="PRU01191"/>
    </source>
</evidence>
<evidence type="ECO:0000256" key="1">
    <source>
        <dbReference type="ARBA" id="ARBA00023015"/>
    </source>
</evidence>
<comment type="caution">
    <text evidence="3">Lacks conserved residue(s) required for the propagation of feature annotation.</text>
</comment>
<dbReference type="OrthoDB" id="767511at2759"/>
<feature type="short sequence motif" description="VHIID" evidence="3">
    <location>
        <begin position="19"/>
        <end position="23"/>
    </location>
</feature>
<organism evidence="4">
    <name type="scientific">Triticum aestivum</name>
    <name type="common">Wheat</name>
    <dbReference type="NCBI Taxonomy" id="4565"/>
    <lineage>
        <taxon>Eukaryota</taxon>
        <taxon>Viridiplantae</taxon>
        <taxon>Streptophyta</taxon>
        <taxon>Embryophyta</taxon>
        <taxon>Tracheophyta</taxon>
        <taxon>Spermatophyta</taxon>
        <taxon>Magnoliopsida</taxon>
        <taxon>Liliopsida</taxon>
        <taxon>Poales</taxon>
        <taxon>Poaceae</taxon>
        <taxon>BOP clade</taxon>
        <taxon>Pooideae</taxon>
        <taxon>Triticodae</taxon>
        <taxon>Triticeae</taxon>
        <taxon>Triticinae</taxon>
        <taxon>Triticum</taxon>
    </lineage>
</organism>
<dbReference type="Proteomes" id="UP000815260">
    <property type="component" value="Chromosome 4D"/>
</dbReference>
<dbReference type="EMBL" id="CM022222">
    <property type="protein sequence ID" value="KAF7054891.1"/>
    <property type="molecule type" value="Genomic_DNA"/>
</dbReference>
<comment type="caution">
    <text evidence="4">The sequence shown here is derived from an EMBL/GenBank/DDBJ whole genome shotgun (WGS) entry which is preliminary data.</text>
</comment>
<proteinExistence type="inferred from homology"/>
<keyword evidence="2" id="KW-0804">Transcription</keyword>
<dbReference type="PANTHER" id="PTHR31636">
    <property type="entry name" value="OSJNBA0084A10.13 PROTEIN-RELATED"/>
    <property type="match status" value="1"/>
</dbReference>
<dbReference type="PROSITE" id="PS50985">
    <property type="entry name" value="GRAS"/>
    <property type="match status" value="1"/>
</dbReference>
<keyword evidence="1" id="KW-0805">Transcription regulation</keyword>
<dbReference type="AlphaFoldDB" id="A0A9R1GWJ3"/>
<evidence type="ECO:0000256" key="2">
    <source>
        <dbReference type="ARBA" id="ARBA00023163"/>
    </source>
</evidence>
<sequence length="293" mass="31349">GFTASNGAILRAVAGRDAVHVVDLGVTRCMQWPTLIDALSKRPGGPPALRITVPSVRPAGPPLLGVPDEEIGLRLANFAKSKGVHLEFNVVNKSTATSPPSPAKLQTLCQELACVLSDPSALRLRDGEALVVNCQSWLRHVAPGSRDGFVDAVRALGPCLVTVTDEDADLDSPSLATRIAGCFNFHWILFDALDTSAPRDSPRRLEHEAAVGQKIESVVGADGTERSESGARLAERMRRKGFAGVGFGEDEVAEVRHLLSEHATGWGVKREEDMLVLTWKGHAAVFTTAWAPN</sequence>
<dbReference type="Pfam" id="PF03514">
    <property type="entry name" value="GRAS"/>
    <property type="match status" value="1"/>
</dbReference>
<reference evidence="4" key="2">
    <citation type="submission" date="2020-03" db="EMBL/GenBank/DDBJ databases">
        <title>The second near-complete assembly of the hexaploid bread wheat (Triticum aestivum) genome.</title>
        <authorList>
            <person name="Zimin A.V."/>
            <person name="Puiu D."/>
            <person name="Shumante A."/>
            <person name="Alonge M."/>
            <person name="Salzberg S.L."/>
        </authorList>
    </citation>
    <scope>NUCLEOTIDE SEQUENCE</scope>
    <source>
        <tissue evidence="4">Leaf</tissue>
    </source>
</reference>
<evidence type="ECO:0000313" key="4">
    <source>
        <dbReference type="EMBL" id="KAF7054891.1"/>
    </source>
</evidence>
<comment type="similarity">
    <text evidence="3">Belongs to the GRAS family.</text>
</comment>